<protein>
    <submittedName>
        <fullName evidence="1">Uncharacterized protein</fullName>
    </submittedName>
</protein>
<gene>
    <name evidence="1" type="ORF">HGA07_05445</name>
</gene>
<sequence>MKIIGSRWRSFEYLPVAAGPGAVALPPGAVRTPRRFFDCLLVRLVVEPGDGPATAAAVRAVRKLCADSDASFIVLTGSPHCAAVGSRSVLAGDPPDILTDIADTLDILAEVADRLEEHGERVHLIPFGWNLDCRLEEPQPAWASTTLTLKAPADRPVPAPRGRPHCPHALISARSNRARIFRRPR</sequence>
<dbReference type="AlphaFoldDB" id="A0A7X6LV35"/>
<comment type="caution">
    <text evidence="1">The sequence shown here is derived from an EMBL/GenBank/DDBJ whole genome shotgun (WGS) entry which is preliminary data.</text>
</comment>
<proteinExistence type="predicted"/>
<organism evidence="1 2">
    <name type="scientific">Nocardia veterana</name>
    <dbReference type="NCBI Taxonomy" id="132249"/>
    <lineage>
        <taxon>Bacteria</taxon>
        <taxon>Bacillati</taxon>
        <taxon>Actinomycetota</taxon>
        <taxon>Actinomycetes</taxon>
        <taxon>Mycobacteriales</taxon>
        <taxon>Nocardiaceae</taxon>
        <taxon>Nocardia</taxon>
    </lineage>
</organism>
<evidence type="ECO:0000313" key="2">
    <source>
        <dbReference type="Proteomes" id="UP000523447"/>
    </source>
</evidence>
<dbReference type="RefSeq" id="WP_040722268.1">
    <property type="nucleotide sequence ID" value="NZ_CAWPHS010000023.1"/>
</dbReference>
<reference evidence="1 2" key="1">
    <citation type="submission" date="2020-04" db="EMBL/GenBank/DDBJ databases">
        <title>MicrobeNet Type strains.</title>
        <authorList>
            <person name="Nicholson A.C."/>
        </authorList>
    </citation>
    <scope>NUCLEOTIDE SEQUENCE [LARGE SCALE GENOMIC DNA]</scope>
    <source>
        <strain evidence="1 2">DSM 44445</strain>
    </source>
</reference>
<dbReference type="Gene3D" id="3.50.80.10">
    <property type="entry name" value="D-tyrosyl-tRNA(Tyr) deacylase"/>
    <property type="match status" value="1"/>
</dbReference>
<dbReference type="Proteomes" id="UP000523447">
    <property type="component" value="Unassembled WGS sequence"/>
</dbReference>
<dbReference type="EMBL" id="JAAXPE010000003">
    <property type="protein sequence ID" value="NKY85068.1"/>
    <property type="molecule type" value="Genomic_DNA"/>
</dbReference>
<name>A0A7X6LV35_9NOCA</name>
<keyword evidence="2" id="KW-1185">Reference proteome</keyword>
<accession>A0A7X6LV35</accession>
<evidence type="ECO:0000313" key="1">
    <source>
        <dbReference type="EMBL" id="NKY85068.1"/>
    </source>
</evidence>
<dbReference type="InterPro" id="IPR023509">
    <property type="entry name" value="DTD-like_sf"/>
</dbReference>